<dbReference type="GO" id="GO:0006281">
    <property type="term" value="P:DNA repair"/>
    <property type="evidence" value="ECO:0007669"/>
    <property type="project" value="TreeGrafter"/>
</dbReference>
<reference evidence="2 3" key="1">
    <citation type="submission" date="2023-12" db="EMBL/GenBank/DDBJ databases">
        <title>Whole-genome sequencing of halo(alkali)philic microorganisms from hypersaline lakes.</title>
        <authorList>
            <person name="Sorokin D.Y."/>
            <person name="Merkel A.Y."/>
            <person name="Messina E."/>
            <person name="Yakimov M."/>
        </authorList>
    </citation>
    <scope>NUCLEOTIDE SEQUENCE [LARGE SCALE GENOMIC DNA]</scope>
    <source>
        <strain evidence="2 3">AB-CW1</strain>
    </source>
</reference>
<keyword evidence="3" id="KW-1185">Reference proteome</keyword>
<organism evidence="2 3">
    <name type="scientific">Natronospira elongata</name>
    <dbReference type="NCBI Taxonomy" id="3110268"/>
    <lineage>
        <taxon>Bacteria</taxon>
        <taxon>Pseudomonadati</taxon>
        <taxon>Pseudomonadota</taxon>
        <taxon>Gammaproteobacteria</taxon>
        <taxon>Natronospirales</taxon>
        <taxon>Natronospiraceae</taxon>
        <taxon>Natronospira</taxon>
    </lineage>
</organism>
<dbReference type="InterPro" id="IPR017166">
    <property type="entry name" value="UCP037290"/>
</dbReference>
<protein>
    <submittedName>
        <fullName evidence="2">Translesion DNA synthesis-associated protein ImuA</fullName>
    </submittedName>
</protein>
<name>A0AAP6JCV5_9GAMM</name>
<accession>A0AAP6JCV5</accession>
<keyword evidence="1" id="KW-0227">DNA damage</keyword>
<evidence type="ECO:0000313" key="3">
    <source>
        <dbReference type="Proteomes" id="UP001302316"/>
    </source>
</evidence>
<dbReference type="Proteomes" id="UP001302316">
    <property type="component" value="Unassembled WGS sequence"/>
</dbReference>
<dbReference type="EMBL" id="JAYGII010000003">
    <property type="protein sequence ID" value="MEA5444616.1"/>
    <property type="molecule type" value="Genomic_DNA"/>
</dbReference>
<dbReference type="SUPFAM" id="SSF52540">
    <property type="entry name" value="P-loop containing nucleoside triphosphate hydrolases"/>
    <property type="match status" value="1"/>
</dbReference>
<dbReference type="PIRSF" id="PIRSF037290">
    <property type="entry name" value="UCP037290"/>
    <property type="match status" value="1"/>
</dbReference>
<evidence type="ECO:0000256" key="1">
    <source>
        <dbReference type="ARBA" id="ARBA00022763"/>
    </source>
</evidence>
<proteinExistence type="predicted"/>
<dbReference type="RefSeq" id="WP_346050008.1">
    <property type="nucleotide sequence ID" value="NZ_JAYGII010000003.1"/>
</dbReference>
<dbReference type="AlphaFoldDB" id="A0AAP6JCV5"/>
<gene>
    <name evidence="2" type="primary">imuA</name>
    <name evidence="2" type="ORF">VCB98_02145</name>
</gene>
<sequence length="202" mass="21306">MSGLEALLRDPRVFRPRRGGASGASSLSTGFEALDRVLPGGGWPTGVLIELLAGRWGVGELRLIMPALVSVSRAGRWVLWVSPPHVPYAPALAAMGLDPGCCIVTRPDSREERIWTVEQALRSGACGAVLAWHCEGAARHARRLQLAAEAGQALALRFRPPSSAGSRSPAALRLLLQASGTGLHIDILKSRGGQTGGLELNI</sequence>
<dbReference type="InterPro" id="IPR027417">
    <property type="entry name" value="P-loop_NTPase"/>
</dbReference>
<dbReference type="NCBIfam" id="NF033429">
    <property type="entry name" value="ImuA_translesion"/>
    <property type="match status" value="1"/>
</dbReference>
<comment type="caution">
    <text evidence="2">The sequence shown here is derived from an EMBL/GenBank/DDBJ whole genome shotgun (WGS) entry which is preliminary data.</text>
</comment>
<dbReference type="Gene3D" id="3.40.50.300">
    <property type="entry name" value="P-loop containing nucleotide triphosphate hydrolases"/>
    <property type="match status" value="1"/>
</dbReference>
<dbReference type="InterPro" id="IPR047610">
    <property type="entry name" value="ImuA_translesion"/>
</dbReference>
<dbReference type="PANTHER" id="PTHR35369:SF3">
    <property type="entry name" value="TRANSLESION DNA SYNTHESIS-ASSOCIATED PROTEIN IMUA"/>
    <property type="match status" value="1"/>
</dbReference>
<dbReference type="PANTHER" id="PTHR35369">
    <property type="entry name" value="BLR3025 PROTEIN-RELATED"/>
    <property type="match status" value="1"/>
</dbReference>
<evidence type="ECO:0000313" key="2">
    <source>
        <dbReference type="EMBL" id="MEA5444616.1"/>
    </source>
</evidence>
<dbReference type="InterPro" id="IPR050356">
    <property type="entry name" value="SulA_CellDiv_inhibitor"/>
</dbReference>